<evidence type="ECO:0000313" key="2">
    <source>
        <dbReference type="EMBL" id="MFD1787035.1"/>
    </source>
</evidence>
<sequence length="123" mass="12682">MTLVQSPLRSTLILSALLLPVAAVAQDAPPVTPPVFAAVETIADAELRTIAGREDIAQHAMADQVAGVSHNSVGDNVRTGDARIADNALQNLSGLSILNVNTGNNVAINAAMNVNIAIMPPRP</sequence>
<evidence type="ECO:0000256" key="1">
    <source>
        <dbReference type="SAM" id="SignalP"/>
    </source>
</evidence>
<dbReference type="Proteomes" id="UP001597283">
    <property type="component" value="Unassembled WGS sequence"/>
</dbReference>
<gene>
    <name evidence="2" type="ORF">ACFSC3_05565</name>
</gene>
<proteinExistence type="predicted"/>
<accession>A0ABW4NA47</accession>
<name>A0ABW4NA47_9SPHN</name>
<keyword evidence="1" id="KW-0732">Signal</keyword>
<reference evidence="3" key="1">
    <citation type="journal article" date="2019" name="Int. J. Syst. Evol. Microbiol.">
        <title>The Global Catalogue of Microorganisms (GCM) 10K type strain sequencing project: providing services to taxonomists for standard genome sequencing and annotation.</title>
        <authorList>
            <consortium name="The Broad Institute Genomics Platform"/>
            <consortium name="The Broad Institute Genome Sequencing Center for Infectious Disease"/>
            <person name="Wu L."/>
            <person name="Ma J."/>
        </authorList>
    </citation>
    <scope>NUCLEOTIDE SEQUENCE [LARGE SCALE GENOMIC DNA]</scope>
    <source>
        <strain evidence="3">Q85</strain>
    </source>
</reference>
<dbReference type="EMBL" id="JBHUFC010000002">
    <property type="protein sequence ID" value="MFD1787035.1"/>
    <property type="molecule type" value="Genomic_DNA"/>
</dbReference>
<feature type="signal peptide" evidence="1">
    <location>
        <begin position="1"/>
        <end position="25"/>
    </location>
</feature>
<dbReference type="RefSeq" id="WP_380939408.1">
    <property type="nucleotide sequence ID" value="NZ_JBHUFC010000002.1"/>
</dbReference>
<keyword evidence="3" id="KW-1185">Reference proteome</keyword>
<evidence type="ECO:0000313" key="3">
    <source>
        <dbReference type="Proteomes" id="UP001597283"/>
    </source>
</evidence>
<organism evidence="2 3">
    <name type="scientific">Sphingomonas floccifaciens</name>
    <dbReference type="NCBI Taxonomy" id="1844115"/>
    <lineage>
        <taxon>Bacteria</taxon>
        <taxon>Pseudomonadati</taxon>
        <taxon>Pseudomonadota</taxon>
        <taxon>Alphaproteobacteria</taxon>
        <taxon>Sphingomonadales</taxon>
        <taxon>Sphingomonadaceae</taxon>
        <taxon>Sphingomonas</taxon>
    </lineage>
</organism>
<feature type="chain" id="PRO_5045339924" evidence="1">
    <location>
        <begin position="26"/>
        <end position="123"/>
    </location>
</feature>
<protein>
    <submittedName>
        <fullName evidence="2">Uncharacterized protein</fullName>
    </submittedName>
</protein>
<comment type="caution">
    <text evidence="2">The sequence shown here is derived from an EMBL/GenBank/DDBJ whole genome shotgun (WGS) entry which is preliminary data.</text>
</comment>